<sequence>MSELENGQENVIETKQNTNLSVKIGSIELPEAQLTLQSRKPLGLQTVILKRPKFARNISKCLSFKHDNSN</sequence>
<dbReference type="EMBL" id="NJHN03000117">
    <property type="protein sequence ID" value="KAH9413827.1"/>
    <property type="molecule type" value="Genomic_DNA"/>
</dbReference>
<accession>A0ABQ8IU39</accession>
<name>A0ABQ8IU39_DERPT</name>
<dbReference type="Proteomes" id="UP000887458">
    <property type="component" value="Unassembled WGS sequence"/>
</dbReference>
<proteinExistence type="predicted"/>
<organism evidence="1 2">
    <name type="scientific">Dermatophagoides pteronyssinus</name>
    <name type="common">European house dust mite</name>
    <dbReference type="NCBI Taxonomy" id="6956"/>
    <lineage>
        <taxon>Eukaryota</taxon>
        <taxon>Metazoa</taxon>
        <taxon>Ecdysozoa</taxon>
        <taxon>Arthropoda</taxon>
        <taxon>Chelicerata</taxon>
        <taxon>Arachnida</taxon>
        <taxon>Acari</taxon>
        <taxon>Acariformes</taxon>
        <taxon>Sarcoptiformes</taxon>
        <taxon>Astigmata</taxon>
        <taxon>Psoroptidia</taxon>
        <taxon>Analgoidea</taxon>
        <taxon>Pyroglyphidae</taxon>
        <taxon>Dermatophagoidinae</taxon>
        <taxon>Dermatophagoides</taxon>
    </lineage>
</organism>
<reference evidence="1 2" key="2">
    <citation type="journal article" date="2022" name="Mol. Biol. Evol.">
        <title>Comparative Genomics Reveals Insights into the Divergent Evolution of Astigmatic Mites and Household Pest Adaptations.</title>
        <authorList>
            <person name="Xiong Q."/>
            <person name="Wan A.T."/>
            <person name="Liu X."/>
            <person name="Fung C.S."/>
            <person name="Xiao X."/>
            <person name="Malainual N."/>
            <person name="Hou J."/>
            <person name="Wang L."/>
            <person name="Wang M."/>
            <person name="Yang K.Y."/>
            <person name="Cui Y."/>
            <person name="Leung E.L."/>
            <person name="Nong W."/>
            <person name="Shin S.K."/>
            <person name="Au S.W."/>
            <person name="Jeong K.Y."/>
            <person name="Chew F.T."/>
            <person name="Hui J.H."/>
            <person name="Leung T.F."/>
            <person name="Tungtrongchitr A."/>
            <person name="Zhong N."/>
            <person name="Liu Z."/>
            <person name="Tsui S.K."/>
        </authorList>
    </citation>
    <scope>NUCLEOTIDE SEQUENCE [LARGE SCALE GENOMIC DNA]</scope>
    <source>
        <strain evidence="1">Derp</strain>
    </source>
</reference>
<protein>
    <submittedName>
        <fullName evidence="1">Uncharacterized protein</fullName>
    </submittedName>
</protein>
<evidence type="ECO:0000313" key="2">
    <source>
        <dbReference type="Proteomes" id="UP000887458"/>
    </source>
</evidence>
<evidence type="ECO:0000313" key="1">
    <source>
        <dbReference type="EMBL" id="KAH9413827.1"/>
    </source>
</evidence>
<gene>
    <name evidence="1" type="ORF">DERP_009425</name>
</gene>
<comment type="caution">
    <text evidence="1">The sequence shown here is derived from an EMBL/GenBank/DDBJ whole genome shotgun (WGS) entry which is preliminary data.</text>
</comment>
<keyword evidence="2" id="KW-1185">Reference proteome</keyword>
<reference evidence="1 2" key="1">
    <citation type="journal article" date="2018" name="J. Allergy Clin. Immunol.">
        <title>High-quality assembly of Dermatophagoides pteronyssinus genome and transcriptome reveals a wide range of novel allergens.</title>
        <authorList>
            <person name="Liu X.Y."/>
            <person name="Yang K.Y."/>
            <person name="Wang M.Q."/>
            <person name="Kwok J.S."/>
            <person name="Zeng X."/>
            <person name="Yang Z."/>
            <person name="Xiao X.J."/>
            <person name="Lau C.P."/>
            <person name="Li Y."/>
            <person name="Huang Z.M."/>
            <person name="Ba J.G."/>
            <person name="Yim A.K."/>
            <person name="Ouyang C.Y."/>
            <person name="Ngai S.M."/>
            <person name="Chan T.F."/>
            <person name="Leung E.L."/>
            <person name="Liu L."/>
            <person name="Liu Z.G."/>
            <person name="Tsui S.K."/>
        </authorList>
    </citation>
    <scope>NUCLEOTIDE SEQUENCE [LARGE SCALE GENOMIC DNA]</scope>
    <source>
        <strain evidence="1">Derp</strain>
    </source>
</reference>